<reference evidence="1 2" key="1">
    <citation type="submission" date="2021-06" db="EMBL/GenBank/DDBJ databases">
        <title>Caerostris darwini draft genome.</title>
        <authorList>
            <person name="Kono N."/>
            <person name="Arakawa K."/>
        </authorList>
    </citation>
    <scope>NUCLEOTIDE SEQUENCE [LARGE SCALE GENOMIC DNA]</scope>
</reference>
<proteinExistence type="predicted"/>
<organism evidence="1 2">
    <name type="scientific">Caerostris darwini</name>
    <dbReference type="NCBI Taxonomy" id="1538125"/>
    <lineage>
        <taxon>Eukaryota</taxon>
        <taxon>Metazoa</taxon>
        <taxon>Ecdysozoa</taxon>
        <taxon>Arthropoda</taxon>
        <taxon>Chelicerata</taxon>
        <taxon>Arachnida</taxon>
        <taxon>Araneae</taxon>
        <taxon>Araneomorphae</taxon>
        <taxon>Entelegynae</taxon>
        <taxon>Araneoidea</taxon>
        <taxon>Araneidae</taxon>
        <taxon>Caerostris</taxon>
    </lineage>
</organism>
<sequence length="113" mass="12711">MSSGDGRIPAELGRKGVDEWVWETGKDTPGKFPSERFRTWTRTIAPLKGRSHECRQVTEEYLTQLEKGGMRGCVKFGIIGYPGGRRVNSSVASLPRTVRLKLLSILDLFRSNE</sequence>
<dbReference type="AlphaFoldDB" id="A0AAV4PWB6"/>
<name>A0AAV4PWB6_9ARAC</name>
<dbReference type="Proteomes" id="UP001054837">
    <property type="component" value="Unassembled WGS sequence"/>
</dbReference>
<protein>
    <submittedName>
        <fullName evidence="1">Uncharacterized protein</fullName>
    </submittedName>
</protein>
<dbReference type="EMBL" id="BPLQ01003436">
    <property type="protein sequence ID" value="GIY00524.1"/>
    <property type="molecule type" value="Genomic_DNA"/>
</dbReference>
<evidence type="ECO:0000313" key="1">
    <source>
        <dbReference type="EMBL" id="GIY00524.1"/>
    </source>
</evidence>
<comment type="caution">
    <text evidence="1">The sequence shown here is derived from an EMBL/GenBank/DDBJ whole genome shotgun (WGS) entry which is preliminary data.</text>
</comment>
<keyword evidence="2" id="KW-1185">Reference proteome</keyword>
<accession>A0AAV4PWB6</accession>
<evidence type="ECO:0000313" key="2">
    <source>
        <dbReference type="Proteomes" id="UP001054837"/>
    </source>
</evidence>
<gene>
    <name evidence="1" type="ORF">CDAR_619441</name>
</gene>